<name>A0A0E9SAK9_ANGAN</name>
<protein>
    <submittedName>
        <fullName evidence="1">Uncharacterized protein</fullName>
    </submittedName>
</protein>
<sequence>MAHCVGQSIFIGSNQAIIKSMLTK</sequence>
<proteinExistence type="predicted"/>
<dbReference type="EMBL" id="GBXM01070281">
    <property type="protein sequence ID" value="JAH38296.1"/>
    <property type="molecule type" value="Transcribed_RNA"/>
</dbReference>
<organism evidence="1">
    <name type="scientific">Anguilla anguilla</name>
    <name type="common">European freshwater eel</name>
    <name type="synonym">Muraena anguilla</name>
    <dbReference type="NCBI Taxonomy" id="7936"/>
    <lineage>
        <taxon>Eukaryota</taxon>
        <taxon>Metazoa</taxon>
        <taxon>Chordata</taxon>
        <taxon>Craniata</taxon>
        <taxon>Vertebrata</taxon>
        <taxon>Euteleostomi</taxon>
        <taxon>Actinopterygii</taxon>
        <taxon>Neopterygii</taxon>
        <taxon>Teleostei</taxon>
        <taxon>Anguilliformes</taxon>
        <taxon>Anguillidae</taxon>
        <taxon>Anguilla</taxon>
    </lineage>
</organism>
<dbReference type="AlphaFoldDB" id="A0A0E9SAK9"/>
<reference evidence="1" key="2">
    <citation type="journal article" date="2015" name="Fish Shellfish Immunol.">
        <title>Early steps in the European eel (Anguilla anguilla)-Vibrio vulnificus interaction in the gills: Role of the RtxA13 toxin.</title>
        <authorList>
            <person name="Callol A."/>
            <person name="Pajuelo D."/>
            <person name="Ebbesson L."/>
            <person name="Teles M."/>
            <person name="MacKenzie S."/>
            <person name="Amaro C."/>
        </authorList>
    </citation>
    <scope>NUCLEOTIDE SEQUENCE</scope>
</reference>
<evidence type="ECO:0000313" key="1">
    <source>
        <dbReference type="EMBL" id="JAH38296.1"/>
    </source>
</evidence>
<accession>A0A0E9SAK9</accession>
<reference evidence="1" key="1">
    <citation type="submission" date="2014-11" db="EMBL/GenBank/DDBJ databases">
        <authorList>
            <person name="Amaro Gonzalez C."/>
        </authorList>
    </citation>
    <scope>NUCLEOTIDE SEQUENCE</scope>
</reference>